<evidence type="ECO:0000256" key="3">
    <source>
        <dbReference type="ARBA" id="ARBA00004822"/>
    </source>
</evidence>
<evidence type="ECO:0000256" key="18">
    <source>
        <dbReference type="PIRSR" id="PIRSR017689-1"/>
    </source>
</evidence>
<dbReference type="GO" id="GO:0005737">
    <property type="term" value="C:cytoplasm"/>
    <property type="evidence" value="ECO:0007669"/>
    <property type="project" value="UniProtKB-SubCell"/>
</dbReference>
<comment type="subcellular location">
    <subcellularLocation>
        <location evidence="17">Cytoplasm</location>
    </subcellularLocation>
</comment>
<dbReference type="STRING" id="307507.A0A2V0NYX5"/>
<evidence type="ECO:0000313" key="21">
    <source>
        <dbReference type="EMBL" id="GBF90015.1"/>
    </source>
</evidence>
<feature type="region of interest" description="Disordered" evidence="20">
    <location>
        <begin position="409"/>
        <end position="461"/>
    </location>
</feature>
<dbReference type="InterPro" id="IPR019872">
    <property type="entry name" value="Sec-tRNA_Se_transferase"/>
</dbReference>
<dbReference type="InterPro" id="IPR015424">
    <property type="entry name" value="PyrdxlP-dep_Trfase"/>
</dbReference>
<dbReference type="PIRSF" id="PIRSF017689">
    <property type="entry name" value="SepSecS"/>
    <property type="match status" value="1"/>
</dbReference>
<dbReference type="InParanoid" id="A0A2V0NYX5"/>
<dbReference type="GO" id="GO:0001717">
    <property type="term" value="P:conversion of seryl-tRNAsec to selenocys-tRNAsec"/>
    <property type="evidence" value="ECO:0007669"/>
    <property type="project" value="UniProtKB-UniRule"/>
</dbReference>
<comment type="catalytic activity">
    <reaction evidence="16 17">
        <text>O-phospho-L-seryl-tRNA(Sec) + selenophosphate + H2O = L-selenocysteinyl-tRNA(Sec) + 2 phosphate</text>
        <dbReference type="Rhea" id="RHEA:25041"/>
        <dbReference type="Rhea" id="RHEA-COMP:9743"/>
        <dbReference type="Rhea" id="RHEA-COMP:9947"/>
        <dbReference type="ChEBI" id="CHEBI:15377"/>
        <dbReference type="ChEBI" id="CHEBI:16144"/>
        <dbReference type="ChEBI" id="CHEBI:43474"/>
        <dbReference type="ChEBI" id="CHEBI:78551"/>
        <dbReference type="ChEBI" id="CHEBI:78573"/>
        <dbReference type="EC" id="2.9.1.2"/>
    </reaction>
</comment>
<name>A0A2V0NYX5_9CHLO</name>
<dbReference type="Pfam" id="PF05889">
    <property type="entry name" value="SepSecS"/>
    <property type="match status" value="1"/>
</dbReference>
<feature type="site" description="May act as a substrate filter by repelling compounds with a negatively charged alpha-carboxylate" evidence="19">
    <location>
        <position position="74"/>
    </location>
</feature>
<feature type="binding site" evidence="18">
    <location>
        <position position="97"/>
    </location>
    <ligand>
        <name>substrate</name>
    </ligand>
</feature>
<comment type="similarity">
    <text evidence="4 17">Belongs to the SepSecS family.</text>
</comment>
<comment type="function">
    <text evidence="2 17">Converts O-phosphoseryl-tRNA(Sec) to selenocysteinyl-tRNA(Sec) required for selenoprotein biosynthesis.</text>
</comment>
<evidence type="ECO:0000256" key="1">
    <source>
        <dbReference type="ARBA" id="ARBA00001933"/>
    </source>
</evidence>
<protein>
    <recommendedName>
        <fullName evidence="6 17">O-phosphoseryl-tRNA(Sec) selenium transferase</fullName>
        <ecNumber evidence="5 17">2.9.1.2</ecNumber>
    </recommendedName>
    <alternativeName>
        <fullName evidence="13 17">Selenocysteine synthase</fullName>
    </alternativeName>
    <alternativeName>
        <fullName evidence="14 17">Selenocysteinyl-tRNA(Sec) synthase</fullName>
    </alternativeName>
    <alternativeName>
        <fullName evidence="15 17">Sep-tRNA:Sec-tRNA synthase</fullName>
    </alternativeName>
</protein>
<evidence type="ECO:0000256" key="17">
    <source>
        <dbReference type="PIRNR" id="PIRNR017689"/>
    </source>
</evidence>
<evidence type="ECO:0000256" key="16">
    <source>
        <dbReference type="ARBA" id="ARBA00048808"/>
    </source>
</evidence>
<feature type="binding site" evidence="18">
    <location>
        <position position="272"/>
    </location>
    <ligand>
        <name>tRNA</name>
        <dbReference type="ChEBI" id="CHEBI:17843"/>
    </ligand>
</feature>
<reference evidence="21 22" key="1">
    <citation type="journal article" date="2018" name="Sci. Rep.">
        <title>Raphidocelis subcapitata (=Pseudokirchneriella subcapitata) provides an insight into genome evolution and environmental adaptations in the Sphaeropleales.</title>
        <authorList>
            <person name="Suzuki S."/>
            <person name="Yamaguchi H."/>
            <person name="Nakajima N."/>
            <person name="Kawachi M."/>
        </authorList>
    </citation>
    <scope>NUCLEOTIDE SEQUENCE [LARGE SCALE GENOMIC DNA]</scope>
    <source>
        <strain evidence="21 22">NIES-35</strain>
    </source>
</reference>
<evidence type="ECO:0000256" key="10">
    <source>
        <dbReference type="ARBA" id="ARBA00022898"/>
    </source>
</evidence>
<dbReference type="InterPro" id="IPR015421">
    <property type="entry name" value="PyrdxlP-dep_Trfase_major"/>
</dbReference>
<feature type="modified residue" description="N6-(pyridoxal phosphate)lysine" evidence="19">
    <location>
        <position position="285"/>
    </location>
</feature>
<evidence type="ECO:0000256" key="12">
    <source>
        <dbReference type="ARBA" id="ARBA00023266"/>
    </source>
</evidence>
<evidence type="ECO:0000256" key="4">
    <source>
        <dbReference type="ARBA" id="ARBA00007037"/>
    </source>
</evidence>
<keyword evidence="8 17" id="KW-0808">Transferase</keyword>
<dbReference type="EC" id="2.9.1.2" evidence="5 17"/>
<dbReference type="PANTHER" id="PTHR12944:SF2">
    <property type="entry name" value="O-PHOSPHOSERYL-TRNA(SEC) SELENIUM TRANSFERASE"/>
    <property type="match status" value="1"/>
</dbReference>
<evidence type="ECO:0000256" key="9">
    <source>
        <dbReference type="ARBA" id="ARBA00022884"/>
    </source>
</evidence>
<feature type="binding site" evidence="18">
    <location>
        <position position="75"/>
    </location>
    <ligand>
        <name>pyridoxal 5'-phosphate</name>
        <dbReference type="ChEBI" id="CHEBI:597326"/>
    </ligand>
</feature>
<evidence type="ECO:0000256" key="11">
    <source>
        <dbReference type="ARBA" id="ARBA00022917"/>
    </source>
</evidence>
<keyword evidence="17" id="KW-0963">Cytoplasm</keyword>
<proteinExistence type="inferred from homology"/>
<keyword evidence="11 17" id="KW-0648">Protein biosynthesis</keyword>
<sequence>MDADNCELAAGLVSRVYINQGAQALAARRKKIKALLSNRRLPPKGWDEATIEMLLQDAALMDSNNFPDAVGVGEREARVACPLVSRRHYRLAHGVGRSGDIAAEQPKAAGSSLLAKLGAALAGDALRLAGLSGMAPPVVLPLATGMALSAVLLAAAAARGPGARVVVWSRIDQKTCLKAIAAANLVPEVVELMPSGDELVTDVAAVEAAISRIGADCIAAVVTTTSCFAPRAPDDVVAVAKLCAAARVPHVINNAYGVQAAAAAAAVSAAARRGRVDAVVQSTDKNFLVPVGGALVAAPESDPWLASAVAARYPGRASAGPLVDLLATLLHFGADGWAAALAAREALHGRLRGALAAAAAEVGERLLDTPGNPISLAVTLDGLVAACPPYGPAGGGGGGGGGGGEVGAGGGAGAAPPEAAGSGAASAAAEAPAAGGGAAAAPRAEQQRPPPPPPPGARPQLDVSYFGAMLWSRGVSGTRVVVRGRRAEVAGVEFSDYGGHAAGGYPHAYLNAAAAMGGTVAEVEEFCARFVRTYREFLRKAGRARAAAEASAGGGGAAAAGGAGAGAGAGPGA</sequence>
<comment type="cofactor">
    <cofactor evidence="1 17 19">
        <name>pyridoxal 5'-phosphate</name>
        <dbReference type="ChEBI" id="CHEBI:597326"/>
    </cofactor>
</comment>
<keyword evidence="7 17" id="KW-0820">tRNA-binding</keyword>
<feature type="binding site" evidence="18">
    <location>
        <position position="98"/>
    </location>
    <ligand>
        <name>substrate</name>
    </ligand>
</feature>
<dbReference type="SUPFAM" id="SSF53383">
    <property type="entry name" value="PLP-dependent transferases"/>
    <property type="match status" value="1"/>
</dbReference>
<dbReference type="AlphaFoldDB" id="A0A2V0NYX5"/>
<dbReference type="PANTHER" id="PTHR12944">
    <property type="entry name" value="SOLUBLE LIVER ANTIGEN/LIVER PANCREAS ANTIGEN"/>
    <property type="match status" value="1"/>
</dbReference>
<dbReference type="OrthoDB" id="10263545at2759"/>
<evidence type="ECO:0000256" key="19">
    <source>
        <dbReference type="PIRSR" id="PIRSR017689-50"/>
    </source>
</evidence>
<evidence type="ECO:0000313" key="22">
    <source>
        <dbReference type="Proteomes" id="UP000247498"/>
    </source>
</evidence>
<evidence type="ECO:0000256" key="14">
    <source>
        <dbReference type="ARBA" id="ARBA00032048"/>
    </source>
</evidence>
<feature type="compositionally biased region" description="Low complexity" evidence="20">
    <location>
        <begin position="414"/>
        <end position="444"/>
    </location>
</feature>
<keyword evidence="22" id="KW-1185">Reference proteome</keyword>
<dbReference type="UniPathway" id="UPA00906">
    <property type="reaction ID" value="UER00898"/>
</dbReference>
<dbReference type="Gene3D" id="3.40.640.10">
    <property type="entry name" value="Type I PLP-dependent aspartate aminotransferase-like (Major domain)"/>
    <property type="match status" value="1"/>
</dbReference>
<feature type="binding site" evidence="18">
    <location>
        <position position="316"/>
    </location>
    <ligand>
        <name>substrate</name>
    </ligand>
</feature>
<dbReference type="NCBIfam" id="TIGR03531">
    <property type="entry name" value="selenium_SpcS"/>
    <property type="match status" value="1"/>
</dbReference>
<keyword evidence="10 17" id="KW-0663">Pyridoxal phosphate</keyword>
<evidence type="ECO:0000256" key="13">
    <source>
        <dbReference type="ARBA" id="ARBA00030669"/>
    </source>
</evidence>
<keyword evidence="9 17" id="KW-0694">RNA-binding</keyword>
<comment type="pathway">
    <text evidence="3 17">Aminoacyl-tRNA biosynthesis; selenocysteinyl-tRNA(Sec) biosynthesis; selenocysteinyl-tRNA(Sec) from L-seryl-tRNA(Sec) (archaeal/eukaryal route): step 2/2.</text>
</comment>
<dbReference type="Proteomes" id="UP000247498">
    <property type="component" value="Unassembled WGS sequence"/>
</dbReference>
<organism evidence="21 22">
    <name type="scientific">Raphidocelis subcapitata</name>
    <dbReference type="NCBI Taxonomy" id="307507"/>
    <lineage>
        <taxon>Eukaryota</taxon>
        <taxon>Viridiplantae</taxon>
        <taxon>Chlorophyta</taxon>
        <taxon>core chlorophytes</taxon>
        <taxon>Chlorophyceae</taxon>
        <taxon>CS clade</taxon>
        <taxon>Sphaeropleales</taxon>
        <taxon>Selenastraceae</taxon>
        <taxon>Raphidocelis</taxon>
    </lineage>
</organism>
<accession>A0A2V0NYX5</accession>
<feature type="region of interest" description="Disordered" evidence="20">
    <location>
        <begin position="554"/>
        <end position="573"/>
    </location>
</feature>
<keyword evidence="12 17" id="KW-0711">Selenium</keyword>
<evidence type="ECO:0000256" key="8">
    <source>
        <dbReference type="ARBA" id="ARBA00022679"/>
    </source>
</evidence>
<evidence type="ECO:0000256" key="15">
    <source>
        <dbReference type="ARBA" id="ARBA00032693"/>
    </source>
</evidence>
<dbReference type="GO" id="GO:0001514">
    <property type="term" value="P:selenocysteine incorporation"/>
    <property type="evidence" value="ECO:0007669"/>
    <property type="project" value="TreeGrafter"/>
</dbReference>
<evidence type="ECO:0000256" key="5">
    <source>
        <dbReference type="ARBA" id="ARBA00012464"/>
    </source>
</evidence>
<comment type="caution">
    <text evidence="21">The sequence shown here is derived from an EMBL/GenBank/DDBJ whole genome shotgun (WGS) entry which is preliminary data.</text>
</comment>
<dbReference type="EMBL" id="BDRX01000014">
    <property type="protein sequence ID" value="GBF90015.1"/>
    <property type="molecule type" value="Genomic_DNA"/>
</dbReference>
<dbReference type="InterPro" id="IPR008829">
    <property type="entry name" value="SepSecS/SepCysS"/>
</dbReference>
<feature type="compositionally biased region" description="Pro residues" evidence="20">
    <location>
        <begin position="448"/>
        <end position="457"/>
    </location>
</feature>
<dbReference type="GO" id="GO:0098621">
    <property type="term" value="F:O-phosphoseryl-tRNA(Sec) selenium transferase activity"/>
    <property type="evidence" value="ECO:0007669"/>
    <property type="project" value="UniProtKB-EC"/>
</dbReference>
<evidence type="ECO:0000256" key="2">
    <source>
        <dbReference type="ARBA" id="ARBA00002552"/>
    </source>
</evidence>
<evidence type="ECO:0000256" key="20">
    <source>
        <dbReference type="SAM" id="MobiDB-lite"/>
    </source>
</evidence>
<evidence type="ECO:0000256" key="6">
    <source>
        <dbReference type="ARBA" id="ARBA00021963"/>
    </source>
</evidence>
<dbReference type="GO" id="GO:0000049">
    <property type="term" value="F:tRNA binding"/>
    <property type="evidence" value="ECO:0007669"/>
    <property type="project" value="UniProtKB-UniRule"/>
</dbReference>
<evidence type="ECO:0000256" key="7">
    <source>
        <dbReference type="ARBA" id="ARBA00022555"/>
    </source>
</evidence>
<feature type="binding site" evidence="18">
    <location>
        <position position="105"/>
    </location>
    <ligand>
        <name>substrate</name>
    </ligand>
</feature>
<gene>
    <name evidence="21" type="ORF">Rsub_02721</name>
</gene>